<dbReference type="Proteomes" id="UP000309174">
    <property type="component" value="Unassembled WGS sequence"/>
</dbReference>
<keyword evidence="4" id="KW-1185">Reference proteome</keyword>
<dbReference type="Gene3D" id="1.20.1260.10">
    <property type="match status" value="1"/>
</dbReference>
<organism evidence="3 4">
    <name type="scientific">Actinomadura soli</name>
    <dbReference type="NCBI Taxonomy" id="2508997"/>
    <lineage>
        <taxon>Bacteria</taxon>
        <taxon>Bacillati</taxon>
        <taxon>Actinomycetota</taxon>
        <taxon>Actinomycetes</taxon>
        <taxon>Streptosporangiales</taxon>
        <taxon>Thermomonosporaceae</taxon>
        <taxon>Actinomadura</taxon>
    </lineage>
</organism>
<dbReference type="Pfam" id="PF03713">
    <property type="entry name" value="DUF305"/>
    <property type="match status" value="1"/>
</dbReference>
<dbReference type="InterPro" id="IPR012347">
    <property type="entry name" value="Ferritin-like"/>
</dbReference>
<gene>
    <name evidence="3" type="ORF">ETD83_13035</name>
</gene>
<dbReference type="AlphaFoldDB" id="A0A5C4JDX6"/>
<name>A0A5C4JDX6_9ACTN</name>
<evidence type="ECO:0000313" key="4">
    <source>
        <dbReference type="Proteomes" id="UP000309174"/>
    </source>
</evidence>
<accession>A0A5C4JDX6</accession>
<feature type="region of interest" description="Disordered" evidence="1">
    <location>
        <begin position="1"/>
        <end position="24"/>
    </location>
</feature>
<dbReference type="PANTHER" id="PTHR36933:SF1">
    <property type="entry name" value="SLL0788 PROTEIN"/>
    <property type="match status" value="1"/>
</dbReference>
<evidence type="ECO:0000256" key="1">
    <source>
        <dbReference type="SAM" id="MobiDB-lite"/>
    </source>
</evidence>
<dbReference type="InterPro" id="IPR005183">
    <property type="entry name" value="DUF305_CopM-like"/>
</dbReference>
<reference evidence="3 4" key="1">
    <citation type="submission" date="2019-05" db="EMBL/GenBank/DDBJ databases">
        <title>Draft genome sequence of Actinomadura sp. 14C53.</title>
        <authorList>
            <person name="Saricaoglu S."/>
            <person name="Isik K."/>
        </authorList>
    </citation>
    <scope>NUCLEOTIDE SEQUENCE [LARGE SCALE GENOMIC DNA]</scope>
    <source>
        <strain evidence="3 4">14C53</strain>
    </source>
</reference>
<comment type="caution">
    <text evidence="3">The sequence shown here is derived from an EMBL/GenBank/DDBJ whole genome shotgun (WGS) entry which is preliminary data.</text>
</comment>
<sequence>MMIRHHQGAVAMAGTEQSSGRFPGATKMAGDIVAAQSAEITKMRDLLKQ</sequence>
<evidence type="ECO:0000313" key="3">
    <source>
        <dbReference type="EMBL" id="TMR02215.1"/>
    </source>
</evidence>
<dbReference type="PANTHER" id="PTHR36933">
    <property type="entry name" value="SLL0788 PROTEIN"/>
    <property type="match status" value="1"/>
</dbReference>
<dbReference type="OrthoDB" id="26872at2"/>
<evidence type="ECO:0000259" key="2">
    <source>
        <dbReference type="Pfam" id="PF03713"/>
    </source>
</evidence>
<protein>
    <submittedName>
        <fullName evidence="3">DUF305 domain-containing protein</fullName>
    </submittedName>
</protein>
<dbReference type="EMBL" id="VCKW01000053">
    <property type="protein sequence ID" value="TMR02215.1"/>
    <property type="molecule type" value="Genomic_DNA"/>
</dbReference>
<feature type="domain" description="DUF305" evidence="2">
    <location>
        <begin position="1"/>
        <end position="47"/>
    </location>
</feature>
<proteinExistence type="predicted"/>